<dbReference type="InterPro" id="IPR009057">
    <property type="entry name" value="Homeodomain-like_sf"/>
</dbReference>
<evidence type="ECO:0000259" key="1">
    <source>
        <dbReference type="Pfam" id="PF08765"/>
    </source>
</evidence>
<feature type="domain" description="Mor transcription activator" evidence="1">
    <location>
        <begin position="14"/>
        <end position="90"/>
    </location>
</feature>
<dbReference type="RefSeq" id="WP_022465044.1">
    <property type="nucleotide sequence ID" value="NZ_JACRSX010000027.1"/>
</dbReference>
<comment type="caution">
    <text evidence="2">The sequence shown here is derived from an EMBL/GenBank/DDBJ whole genome shotgun (WGS) entry which is preliminary data.</text>
</comment>
<dbReference type="InterPro" id="IPR014875">
    <property type="entry name" value="Mor_transcription_activator"/>
</dbReference>
<dbReference type="Proteomes" id="UP000606193">
    <property type="component" value="Unassembled WGS sequence"/>
</dbReference>
<organism evidence="2 3">
    <name type="scientific">Jutongia huaianensis</name>
    <dbReference type="NCBI Taxonomy" id="2763668"/>
    <lineage>
        <taxon>Bacteria</taxon>
        <taxon>Bacillati</taxon>
        <taxon>Bacillota</taxon>
        <taxon>Clostridia</taxon>
        <taxon>Lachnospirales</taxon>
        <taxon>Lachnospiraceae</taxon>
        <taxon>Jutongia</taxon>
    </lineage>
</organism>
<protein>
    <submittedName>
        <fullName evidence="2">Mor transcription activator family protein</fullName>
    </submittedName>
</protein>
<name>A0ABR7N4L2_9FIRM</name>
<proteinExistence type="predicted"/>
<evidence type="ECO:0000313" key="2">
    <source>
        <dbReference type="EMBL" id="MBC8563567.1"/>
    </source>
</evidence>
<sequence length="97" mass="11440">MEEKQEPIPVYAGVYEEIAEIIGKERIEEFYERFKGQQFVFPMKLYSKEYVMQEISHLQGKKKISDIAKKFGYSERYVRKMLAEANQGEMCVGEESV</sequence>
<accession>A0ABR7N4L2</accession>
<gene>
    <name evidence="2" type="ORF">H8704_13200</name>
</gene>
<dbReference type="EMBL" id="JACRSX010000027">
    <property type="protein sequence ID" value="MBC8563567.1"/>
    <property type="molecule type" value="Genomic_DNA"/>
</dbReference>
<dbReference type="SUPFAM" id="SSF46689">
    <property type="entry name" value="Homeodomain-like"/>
    <property type="match status" value="1"/>
</dbReference>
<dbReference type="Pfam" id="PF08765">
    <property type="entry name" value="Mor"/>
    <property type="match status" value="1"/>
</dbReference>
<keyword evidence="3" id="KW-1185">Reference proteome</keyword>
<evidence type="ECO:0000313" key="3">
    <source>
        <dbReference type="Proteomes" id="UP000606193"/>
    </source>
</evidence>
<reference evidence="2 3" key="1">
    <citation type="submission" date="2020-08" db="EMBL/GenBank/DDBJ databases">
        <title>Genome public.</title>
        <authorList>
            <person name="Liu C."/>
            <person name="Sun Q."/>
        </authorList>
    </citation>
    <scope>NUCLEOTIDE SEQUENCE [LARGE SCALE GENOMIC DNA]</scope>
    <source>
        <strain evidence="2 3">NSJ-37</strain>
    </source>
</reference>